<gene>
    <name evidence="7" type="ORF">Air01nite_25100</name>
</gene>
<dbReference type="InterPro" id="IPR011990">
    <property type="entry name" value="TPR-like_helical_dom_sf"/>
</dbReference>
<keyword evidence="2" id="KW-0805">Transcription regulation</keyword>
<evidence type="ECO:0000256" key="5">
    <source>
        <dbReference type="PROSITE-ProRule" id="PRU01091"/>
    </source>
</evidence>
<accession>A0ABQ4C0W9</accession>
<evidence type="ECO:0000256" key="4">
    <source>
        <dbReference type="ARBA" id="ARBA00023163"/>
    </source>
</evidence>
<dbReference type="InterPro" id="IPR016032">
    <property type="entry name" value="Sig_transdc_resp-reg_C-effctor"/>
</dbReference>
<dbReference type="SUPFAM" id="SSF46894">
    <property type="entry name" value="C-terminal effector domain of the bipartite response regulators"/>
    <property type="match status" value="1"/>
</dbReference>
<dbReference type="InterPro" id="IPR001867">
    <property type="entry name" value="OmpR/PhoB-type_DNA-bd"/>
</dbReference>
<comment type="similarity">
    <text evidence="1">Belongs to the AfsR/DnrI/RedD regulatory family.</text>
</comment>
<keyword evidence="4" id="KW-0804">Transcription</keyword>
<feature type="DNA-binding region" description="OmpR/PhoB-type" evidence="5">
    <location>
        <begin position="1"/>
        <end position="65"/>
    </location>
</feature>
<dbReference type="PANTHER" id="PTHR35807:SF1">
    <property type="entry name" value="TRANSCRIPTIONAL REGULATOR REDD"/>
    <property type="match status" value="1"/>
</dbReference>
<reference evidence="7 8" key="1">
    <citation type="submission" date="2021-01" db="EMBL/GenBank/DDBJ databases">
        <title>Whole genome shotgun sequence of Asanoa iriomotensis NBRC 100142.</title>
        <authorList>
            <person name="Komaki H."/>
            <person name="Tamura T."/>
        </authorList>
    </citation>
    <scope>NUCLEOTIDE SEQUENCE [LARGE SCALE GENOMIC DNA]</scope>
    <source>
        <strain evidence="7 8">NBRC 100142</strain>
    </source>
</reference>
<evidence type="ECO:0000256" key="1">
    <source>
        <dbReference type="ARBA" id="ARBA00005820"/>
    </source>
</evidence>
<proteinExistence type="inferred from homology"/>
<dbReference type="Pfam" id="PF03704">
    <property type="entry name" value="BTAD"/>
    <property type="match status" value="1"/>
</dbReference>
<keyword evidence="3 5" id="KW-0238">DNA-binding</keyword>
<evidence type="ECO:0000259" key="6">
    <source>
        <dbReference type="PROSITE" id="PS51755"/>
    </source>
</evidence>
<organism evidence="7 8">
    <name type="scientific">Asanoa iriomotensis</name>
    <dbReference type="NCBI Taxonomy" id="234613"/>
    <lineage>
        <taxon>Bacteria</taxon>
        <taxon>Bacillati</taxon>
        <taxon>Actinomycetota</taxon>
        <taxon>Actinomycetes</taxon>
        <taxon>Micromonosporales</taxon>
        <taxon>Micromonosporaceae</taxon>
        <taxon>Asanoa</taxon>
    </lineage>
</organism>
<dbReference type="Gene3D" id="1.10.10.10">
    <property type="entry name" value="Winged helix-like DNA-binding domain superfamily/Winged helix DNA-binding domain"/>
    <property type="match status" value="1"/>
</dbReference>
<sequence>MLGANQVIHVDRLIEELWDNSPPMSAVTTVQTYIYQLRRAFEAAGITGPAGEVFVTKRPGYIFVVDPEQIDVQMFHRLAAEGSALLEARKPERAAVVLRQALGLWTGPPLENVALGRLLEAHAVLLAEERLRALELRIQADVMLNRHRELIGELRSLTTVYPLNEWFHGQLMSALSRCGRRGEALDVYRRLHATLNNELGLDPSPELQRMQRNVLRAA</sequence>
<evidence type="ECO:0000313" key="7">
    <source>
        <dbReference type="EMBL" id="GIF56415.1"/>
    </source>
</evidence>
<dbReference type="PANTHER" id="PTHR35807">
    <property type="entry name" value="TRANSCRIPTIONAL REGULATOR REDD-RELATED"/>
    <property type="match status" value="1"/>
</dbReference>
<comment type="caution">
    <text evidence="7">The sequence shown here is derived from an EMBL/GenBank/DDBJ whole genome shotgun (WGS) entry which is preliminary data.</text>
</comment>
<evidence type="ECO:0000256" key="2">
    <source>
        <dbReference type="ARBA" id="ARBA00023015"/>
    </source>
</evidence>
<feature type="domain" description="OmpR/PhoB-type" evidence="6">
    <location>
        <begin position="1"/>
        <end position="65"/>
    </location>
</feature>
<protein>
    <recommendedName>
        <fullName evidence="6">OmpR/PhoB-type domain-containing protein</fullName>
    </recommendedName>
</protein>
<dbReference type="SMART" id="SM01043">
    <property type="entry name" value="BTAD"/>
    <property type="match status" value="1"/>
</dbReference>
<dbReference type="SUPFAM" id="SSF48452">
    <property type="entry name" value="TPR-like"/>
    <property type="match status" value="1"/>
</dbReference>
<dbReference type="EMBL" id="BONC01000014">
    <property type="protein sequence ID" value="GIF56415.1"/>
    <property type="molecule type" value="Genomic_DNA"/>
</dbReference>
<evidence type="ECO:0000313" key="8">
    <source>
        <dbReference type="Proteomes" id="UP000624325"/>
    </source>
</evidence>
<dbReference type="Gene3D" id="1.25.40.10">
    <property type="entry name" value="Tetratricopeptide repeat domain"/>
    <property type="match status" value="1"/>
</dbReference>
<dbReference type="Proteomes" id="UP000624325">
    <property type="component" value="Unassembled WGS sequence"/>
</dbReference>
<dbReference type="InterPro" id="IPR005158">
    <property type="entry name" value="BTAD"/>
</dbReference>
<dbReference type="InterPro" id="IPR051677">
    <property type="entry name" value="AfsR-DnrI-RedD_regulator"/>
</dbReference>
<dbReference type="PROSITE" id="PS51755">
    <property type="entry name" value="OMPR_PHOB"/>
    <property type="match status" value="1"/>
</dbReference>
<dbReference type="CDD" id="cd15831">
    <property type="entry name" value="BTAD"/>
    <property type="match status" value="1"/>
</dbReference>
<keyword evidence="8" id="KW-1185">Reference proteome</keyword>
<name>A0ABQ4C0W9_9ACTN</name>
<dbReference type="InterPro" id="IPR036388">
    <property type="entry name" value="WH-like_DNA-bd_sf"/>
</dbReference>
<evidence type="ECO:0000256" key="3">
    <source>
        <dbReference type="ARBA" id="ARBA00023125"/>
    </source>
</evidence>